<dbReference type="Pfam" id="PF00929">
    <property type="entry name" value="RNase_T"/>
    <property type="match status" value="1"/>
</dbReference>
<evidence type="ECO:0000313" key="4">
    <source>
        <dbReference type="EMBL" id="SHJ92106.1"/>
    </source>
</evidence>
<comment type="subunit">
    <text evidence="2">DNA polymerase III contains a core (composed of alpha, epsilon and theta chains) that associates with a tau subunit. This core dimerizes to form the POLIII' complex. PolIII' associates with the gamma complex (composed of gamma, delta, delta', psi and chi chains) and with the beta chain to form the complete DNA polymerase III complex.</text>
</comment>
<dbReference type="InterPro" id="IPR036397">
    <property type="entry name" value="RNaseH_sf"/>
</dbReference>
<dbReference type="EMBL" id="FQZE01000040">
    <property type="protein sequence ID" value="SHJ92106.1"/>
    <property type="molecule type" value="Genomic_DNA"/>
</dbReference>
<sequence>MFRHRRTRCPRSQLLIFGHLLFKIKFMQLNLKNPVVFLDLETTGIDIVKDRIVEIALLKIKPDGTEEEVLHRVNPERPISAEATRIHGITNEDVASEPTFKEVAKNLAKFLEGCDLAGFNSNRFDIPLLAEEFLRADVDIDFKKRKFIDVQAIFHKMEKRTLEAAYKFYCNKPLIGAHSALADTKATYEVLKAQLDTYREVEYEDKRGQISMPIVNDVEKLSEFSSYDRNVDFAGRIVLNEDGVEVFNFGKNKGVPVEKILEEQPGYFGWIMNSDFPLYTKRVLTQIKLRMMEK</sequence>
<dbReference type="GO" id="GO:0045004">
    <property type="term" value="P:DNA replication proofreading"/>
    <property type="evidence" value="ECO:0007669"/>
    <property type="project" value="TreeGrafter"/>
</dbReference>
<dbReference type="GO" id="GO:0005829">
    <property type="term" value="C:cytosol"/>
    <property type="evidence" value="ECO:0007669"/>
    <property type="project" value="TreeGrafter"/>
</dbReference>
<dbReference type="SUPFAM" id="SSF53098">
    <property type="entry name" value="Ribonuclease H-like"/>
    <property type="match status" value="1"/>
</dbReference>
<dbReference type="GO" id="GO:0008408">
    <property type="term" value="F:3'-5' exonuclease activity"/>
    <property type="evidence" value="ECO:0007669"/>
    <property type="project" value="TreeGrafter"/>
</dbReference>
<dbReference type="Gene3D" id="3.30.420.10">
    <property type="entry name" value="Ribonuclease H-like superfamily/Ribonuclease H"/>
    <property type="match status" value="1"/>
</dbReference>
<comment type="function">
    <text evidence="1">DNA polymerase III is a complex, multichain enzyme responsible for most of the replicative synthesis in bacteria. The epsilon subunit contain the editing function and is a proofreading 3'-5' exonuclease.</text>
</comment>
<protein>
    <submittedName>
        <fullName evidence="4">DNA polymerase-3 subunit epsilon</fullName>
    </submittedName>
</protein>
<dbReference type="InterPro" id="IPR013520">
    <property type="entry name" value="Ribonucl_H"/>
</dbReference>
<evidence type="ECO:0000256" key="1">
    <source>
        <dbReference type="ARBA" id="ARBA00025483"/>
    </source>
</evidence>
<dbReference type="STRING" id="1168035.SAMN05444280_14029"/>
<dbReference type="Proteomes" id="UP000184050">
    <property type="component" value="Unassembled WGS sequence"/>
</dbReference>
<feature type="domain" description="Exonuclease" evidence="3">
    <location>
        <begin position="34"/>
        <end position="200"/>
    </location>
</feature>
<dbReference type="InterPro" id="IPR012337">
    <property type="entry name" value="RNaseH-like_sf"/>
</dbReference>
<organism evidence="4 5">
    <name type="scientific">Tangfeifania diversioriginum</name>
    <dbReference type="NCBI Taxonomy" id="1168035"/>
    <lineage>
        <taxon>Bacteria</taxon>
        <taxon>Pseudomonadati</taxon>
        <taxon>Bacteroidota</taxon>
        <taxon>Bacteroidia</taxon>
        <taxon>Marinilabiliales</taxon>
        <taxon>Prolixibacteraceae</taxon>
        <taxon>Tangfeifania</taxon>
    </lineage>
</organism>
<evidence type="ECO:0000313" key="5">
    <source>
        <dbReference type="Proteomes" id="UP000184050"/>
    </source>
</evidence>
<dbReference type="PANTHER" id="PTHR30231">
    <property type="entry name" value="DNA POLYMERASE III SUBUNIT EPSILON"/>
    <property type="match status" value="1"/>
</dbReference>
<dbReference type="CDD" id="cd06127">
    <property type="entry name" value="DEDDh"/>
    <property type="match status" value="1"/>
</dbReference>
<dbReference type="PANTHER" id="PTHR30231:SF41">
    <property type="entry name" value="DNA POLYMERASE III SUBUNIT EPSILON"/>
    <property type="match status" value="1"/>
</dbReference>
<reference evidence="4 5" key="1">
    <citation type="submission" date="2016-11" db="EMBL/GenBank/DDBJ databases">
        <authorList>
            <person name="Jaros S."/>
            <person name="Januszkiewicz K."/>
            <person name="Wedrychowicz H."/>
        </authorList>
    </citation>
    <scope>NUCLEOTIDE SEQUENCE [LARGE SCALE GENOMIC DNA]</scope>
    <source>
        <strain evidence="4 5">DSM 27063</strain>
    </source>
</reference>
<gene>
    <name evidence="4" type="ORF">SAMN05444280_14029</name>
</gene>
<evidence type="ECO:0000256" key="2">
    <source>
        <dbReference type="ARBA" id="ARBA00026073"/>
    </source>
</evidence>
<keyword evidence="5" id="KW-1185">Reference proteome</keyword>
<dbReference type="GO" id="GO:0003676">
    <property type="term" value="F:nucleic acid binding"/>
    <property type="evidence" value="ECO:0007669"/>
    <property type="project" value="InterPro"/>
</dbReference>
<proteinExistence type="predicted"/>
<dbReference type="AlphaFoldDB" id="A0A1M6N975"/>
<accession>A0A1M6N975</accession>
<evidence type="ECO:0000259" key="3">
    <source>
        <dbReference type="SMART" id="SM00479"/>
    </source>
</evidence>
<name>A0A1M6N975_9BACT</name>
<dbReference type="SMART" id="SM00479">
    <property type="entry name" value="EXOIII"/>
    <property type="match status" value="1"/>
</dbReference>
<dbReference type="FunFam" id="3.30.420.10:FF:000045">
    <property type="entry name" value="3'-5' exonuclease DinG"/>
    <property type="match status" value="1"/>
</dbReference>